<proteinExistence type="predicted"/>
<organism evidence="1 2">
    <name type="scientific">Brachionus plicatilis</name>
    <name type="common">Marine rotifer</name>
    <name type="synonym">Brachionus muelleri</name>
    <dbReference type="NCBI Taxonomy" id="10195"/>
    <lineage>
        <taxon>Eukaryota</taxon>
        <taxon>Metazoa</taxon>
        <taxon>Spiralia</taxon>
        <taxon>Gnathifera</taxon>
        <taxon>Rotifera</taxon>
        <taxon>Eurotatoria</taxon>
        <taxon>Monogononta</taxon>
        <taxon>Pseudotrocha</taxon>
        <taxon>Ploima</taxon>
        <taxon>Brachionidae</taxon>
        <taxon>Brachionus</taxon>
    </lineage>
</organism>
<name>A0A3M7QQS6_BRAPC</name>
<dbReference type="AlphaFoldDB" id="A0A3M7QQS6"/>
<dbReference type="Proteomes" id="UP000276133">
    <property type="component" value="Unassembled WGS sequence"/>
</dbReference>
<evidence type="ECO:0000313" key="2">
    <source>
        <dbReference type="Proteomes" id="UP000276133"/>
    </source>
</evidence>
<comment type="caution">
    <text evidence="1">The sequence shown here is derived from an EMBL/GenBank/DDBJ whole genome shotgun (WGS) entry which is preliminary data.</text>
</comment>
<gene>
    <name evidence="1" type="ORF">BpHYR1_019184</name>
</gene>
<accession>A0A3M7QQS6</accession>
<sequence length="73" mass="8759">MLNEKALFRIRFGKIKFFFSQSSMCDHRNWKVDQSNPSKIKHLEYAIKESIRHGFWAVVENMNPIFLSEKIKL</sequence>
<reference evidence="1 2" key="1">
    <citation type="journal article" date="2018" name="Sci. Rep.">
        <title>Genomic signatures of local adaptation to the degree of environmental predictability in rotifers.</title>
        <authorList>
            <person name="Franch-Gras L."/>
            <person name="Hahn C."/>
            <person name="Garcia-Roger E.M."/>
            <person name="Carmona M.J."/>
            <person name="Serra M."/>
            <person name="Gomez A."/>
        </authorList>
    </citation>
    <scope>NUCLEOTIDE SEQUENCE [LARGE SCALE GENOMIC DNA]</scope>
    <source>
        <strain evidence="1">HYR1</strain>
    </source>
</reference>
<dbReference type="EMBL" id="REGN01005335">
    <property type="protein sequence ID" value="RNA13746.1"/>
    <property type="molecule type" value="Genomic_DNA"/>
</dbReference>
<evidence type="ECO:0000313" key="1">
    <source>
        <dbReference type="EMBL" id="RNA13746.1"/>
    </source>
</evidence>
<protein>
    <submittedName>
        <fullName evidence="1">Uncharacterized protein</fullName>
    </submittedName>
</protein>
<keyword evidence="2" id="KW-1185">Reference proteome</keyword>